<proteinExistence type="predicted"/>
<comment type="caution">
    <text evidence="2">The sequence shown here is derived from an EMBL/GenBank/DDBJ whole genome shotgun (WGS) entry which is preliminary data.</text>
</comment>
<name>A0ABW5ZP73_9FLAO</name>
<sequence>MELLAIYIDNHFLLQKSEYFNFGGAFIFDFKLIDDKLIIDKKENPKFIKNFFEDRISNISAIVGNNGVGKSSIMRVLNRESDHNIISIYVDGENIIIKDQAGIEFNTNFEYENYGNEHELYPLYYSTHIDYNLKNIQSPISQSNLIHDSLEDYYYNTILRQVFFLNQKGQFLEKNYKDLPFYENLIIKVNQVDKSTFLNSDFYRNATIGKSITKQLDMLWNHYAISNEDSIHGNFNFLNNFEVFILSLLVSDDTYMQTNDNGASIGFEEVLNQDDFQAKLEMFLSKRLDNIDGALYETLKSSVGVNFTNTTKLIEKIKTYPIIKIAGGFEFEKMKTHAIQTIKRYTAIWELYNFISLNTEVFIFDKPNEINLSVKKDTSEDFLKTFFELYQKAHESIQYIQFEFRIFNIFPQKKLSTGEQSLLNFYSSIYSFVGKREQHLRQHKQYLLLLDEPETGYHATWKKKFIKSITEILPELFNELSQNPTIQIIFTTHDALTLSDIPNDNITYLKKLEDSSIKVFKSDDIEKPQKSFGANITDLLADSFFVDDGLMGDFAKEKIQKTISWLNSFINDEKVNPEVSEDIIMHHESIIEIIDEPLLHYKLTEMFQTVFTNRIDKVDAEKQIRDLAHKAGLNLKDLT</sequence>
<dbReference type="RefSeq" id="WP_194507543.1">
    <property type="nucleotide sequence ID" value="NZ_JADILU010000003.1"/>
</dbReference>
<dbReference type="InterPro" id="IPR027417">
    <property type="entry name" value="P-loop_NTPase"/>
</dbReference>
<dbReference type="Gene3D" id="3.40.50.300">
    <property type="entry name" value="P-loop containing nucleotide triphosphate hydrolases"/>
    <property type="match status" value="2"/>
</dbReference>
<dbReference type="Pfam" id="PF13304">
    <property type="entry name" value="AAA_21"/>
    <property type="match status" value="1"/>
</dbReference>
<reference evidence="3" key="1">
    <citation type="journal article" date="2019" name="Int. J. Syst. Evol. Microbiol.">
        <title>The Global Catalogue of Microorganisms (GCM) 10K type strain sequencing project: providing services to taxonomists for standard genome sequencing and annotation.</title>
        <authorList>
            <consortium name="The Broad Institute Genomics Platform"/>
            <consortium name="The Broad Institute Genome Sequencing Center for Infectious Disease"/>
            <person name="Wu L."/>
            <person name="Ma J."/>
        </authorList>
    </citation>
    <scope>NUCLEOTIDE SEQUENCE [LARGE SCALE GENOMIC DNA]</scope>
    <source>
        <strain evidence="3">KCTC 32514</strain>
    </source>
</reference>
<feature type="domain" description="ATPase AAA-type core" evidence="1">
    <location>
        <begin position="332"/>
        <end position="498"/>
    </location>
</feature>
<keyword evidence="3" id="KW-1185">Reference proteome</keyword>
<evidence type="ECO:0000259" key="1">
    <source>
        <dbReference type="Pfam" id="PF13304"/>
    </source>
</evidence>
<dbReference type="EMBL" id="JBHUOS010000001">
    <property type="protein sequence ID" value="MFD2914784.1"/>
    <property type="molecule type" value="Genomic_DNA"/>
</dbReference>
<dbReference type="PANTHER" id="PTHR32182:SF22">
    <property type="entry name" value="ATP-DEPENDENT ENDONUCLEASE, OLD FAMILY-RELATED"/>
    <property type="match status" value="1"/>
</dbReference>
<protein>
    <submittedName>
        <fullName evidence="2">AAA family ATPase</fullName>
    </submittedName>
</protein>
<dbReference type="SUPFAM" id="SSF52540">
    <property type="entry name" value="P-loop containing nucleoside triphosphate hydrolases"/>
    <property type="match status" value="1"/>
</dbReference>
<dbReference type="PANTHER" id="PTHR32182">
    <property type="entry name" value="DNA REPLICATION AND REPAIR PROTEIN RECF"/>
    <property type="match status" value="1"/>
</dbReference>
<evidence type="ECO:0000313" key="3">
    <source>
        <dbReference type="Proteomes" id="UP001597548"/>
    </source>
</evidence>
<dbReference type="Proteomes" id="UP001597548">
    <property type="component" value="Unassembled WGS sequence"/>
</dbReference>
<gene>
    <name evidence="2" type="ORF">ACFS29_03975</name>
</gene>
<dbReference type="InterPro" id="IPR003959">
    <property type="entry name" value="ATPase_AAA_core"/>
</dbReference>
<evidence type="ECO:0000313" key="2">
    <source>
        <dbReference type="EMBL" id="MFD2914784.1"/>
    </source>
</evidence>
<accession>A0ABW5ZP73</accession>
<organism evidence="2 3">
    <name type="scientific">Psychroserpens luteus</name>
    <dbReference type="NCBI Taxonomy" id="1434066"/>
    <lineage>
        <taxon>Bacteria</taxon>
        <taxon>Pseudomonadati</taxon>
        <taxon>Bacteroidota</taxon>
        <taxon>Flavobacteriia</taxon>
        <taxon>Flavobacteriales</taxon>
        <taxon>Flavobacteriaceae</taxon>
        <taxon>Psychroserpens</taxon>
    </lineage>
</organism>